<organism evidence="3 4">
    <name type="scientific">Tetranychus urticae</name>
    <name type="common">Two-spotted spider mite</name>
    <dbReference type="NCBI Taxonomy" id="32264"/>
    <lineage>
        <taxon>Eukaryota</taxon>
        <taxon>Metazoa</taxon>
        <taxon>Ecdysozoa</taxon>
        <taxon>Arthropoda</taxon>
        <taxon>Chelicerata</taxon>
        <taxon>Arachnida</taxon>
        <taxon>Acari</taxon>
        <taxon>Acariformes</taxon>
        <taxon>Trombidiformes</taxon>
        <taxon>Prostigmata</taxon>
        <taxon>Eleutherengona</taxon>
        <taxon>Raphignathae</taxon>
        <taxon>Tetranychoidea</taxon>
        <taxon>Tetranychidae</taxon>
        <taxon>Tetranychus</taxon>
    </lineage>
</organism>
<gene>
    <name evidence="3" type="primary">107368519</name>
</gene>
<feature type="compositionally biased region" description="Low complexity" evidence="1">
    <location>
        <begin position="277"/>
        <end position="293"/>
    </location>
</feature>
<feature type="compositionally biased region" description="Polar residues" evidence="1">
    <location>
        <begin position="232"/>
        <end position="276"/>
    </location>
</feature>
<feature type="chain" id="PRO_5004581902" evidence="2">
    <location>
        <begin position="19"/>
        <end position="343"/>
    </location>
</feature>
<reference evidence="3" key="2">
    <citation type="submission" date="2015-06" db="UniProtKB">
        <authorList>
            <consortium name="EnsemblMetazoa"/>
        </authorList>
    </citation>
    <scope>IDENTIFICATION</scope>
</reference>
<name>T1KZ03_TETUR</name>
<sequence length="343" mass="36356">MSLYFVVILSALFAASSGNIFSTFSPLSALRSFSPFQSFPSFGSSFSNFPFGQPYASSYSSNDPFNSAFTLASSPFQNSYSPSPAPQAVSPFGGGFSSGAFPYSPFPSFPPMPSFPSFNSFTDGLKGNGFKVTSTSSEGKDGSQGQVTVQVQKIDENKPGEQRQVIQTFRTAGPLIPSNQAKGKVQNKADRHRVVNRPPMKTNNQKGPLPNGAVNQQRKPSFAKPMKPASPTKVSPLNDLSLNGTAAPQQQSIVSTSNKATLQEKNNNQLIKNNGATVSSSKTSSSLSIPSTSQNIVHENGSSFSSGNSKVISNTNSQAKSFNGVTVKRVDSSGRITTGFIQP</sequence>
<evidence type="ECO:0000313" key="4">
    <source>
        <dbReference type="Proteomes" id="UP000015104"/>
    </source>
</evidence>
<reference evidence="4" key="1">
    <citation type="submission" date="2011-08" db="EMBL/GenBank/DDBJ databases">
        <authorList>
            <person name="Rombauts S."/>
        </authorList>
    </citation>
    <scope>NUCLEOTIDE SEQUENCE</scope>
    <source>
        <strain evidence="4">London</strain>
    </source>
</reference>
<feature type="region of interest" description="Disordered" evidence="1">
    <location>
        <begin position="195"/>
        <end position="309"/>
    </location>
</feature>
<evidence type="ECO:0000256" key="1">
    <source>
        <dbReference type="SAM" id="MobiDB-lite"/>
    </source>
</evidence>
<proteinExistence type="predicted"/>
<dbReference type="KEGG" id="tut:107368519"/>
<dbReference type="EMBL" id="CAEY01000711">
    <property type="status" value="NOT_ANNOTATED_CDS"/>
    <property type="molecule type" value="Genomic_DNA"/>
</dbReference>
<feature type="signal peptide" evidence="2">
    <location>
        <begin position="1"/>
        <end position="18"/>
    </location>
</feature>
<dbReference type="Proteomes" id="UP000015104">
    <property type="component" value="Unassembled WGS sequence"/>
</dbReference>
<dbReference type="HOGENOM" id="CLU_809693_0_0_1"/>
<evidence type="ECO:0000256" key="2">
    <source>
        <dbReference type="SAM" id="SignalP"/>
    </source>
</evidence>
<feature type="compositionally biased region" description="Polar residues" evidence="1">
    <location>
        <begin position="294"/>
        <end position="309"/>
    </location>
</feature>
<protein>
    <submittedName>
        <fullName evidence="3">Uncharacterized protein</fullName>
    </submittedName>
</protein>
<keyword evidence="2" id="KW-0732">Signal</keyword>
<evidence type="ECO:0000313" key="3">
    <source>
        <dbReference type="EnsemblMetazoa" id="tetur27g02568.1"/>
    </source>
</evidence>
<keyword evidence="4" id="KW-1185">Reference proteome</keyword>
<dbReference type="EnsemblMetazoa" id="tetur27g02568.1">
    <property type="protein sequence ID" value="tetur27g02568.1"/>
    <property type="gene ID" value="tetur27g02568"/>
</dbReference>
<dbReference type="AlphaFoldDB" id="T1KZ03"/>
<dbReference type="OMA" id="HNSQING"/>
<accession>T1KZ03</accession>